<evidence type="ECO:0000313" key="2">
    <source>
        <dbReference type="Proteomes" id="UP000243217"/>
    </source>
</evidence>
<organism evidence="1 2">
    <name type="scientific">Thraustotheca clavata</name>
    <dbReference type="NCBI Taxonomy" id="74557"/>
    <lineage>
        <taxon>Eukaryota</taxon>
        <taxon>Sar</taxon>
        <taxon>Stramenopiles</taxon>
        <taxon>Oomycota</taxon>
        <taxon>Saprolegniomycetes</taxon>
        <taxon>Saprolegniales</taxon>
        <taxon>Achlyaceae</taxon>
        <taxon>Thraustotheca</taxon>
    </lineage>
</organism>
<dbReference type="Proteomes" id="UP000243217">
    <property type="component" value="Unassembled WGS sequence"/>
</dbReference>
<comment type="caution">
    <text evidence="1">The sequence shown here is derived from an EMBL/GenBank/DDBJ whole genome shotgun (WGS) entry which is preliminary data.</text>
</comment>
<keyword evidence="2" id="KW-1185">Reference proteome</keyword>
<accession>A0A1W0A4Y8</accession>
<dbReference type="EMBL" id="JNBS01000475">
    <property type="protein sequence ID" value="OQS05298.1"/>
    <property type="molecule type" value="Genomic_DNA"/>
</dbReference>
<gene>
    <name evidence="1" type="ORF">THRCLA_20658</name>
</gene>
<reference evidence="1 2" key="1">
    <citation type="journal article" date="2014" name="Genome Biol. Evol.">
        <title>The secreted proteins of Achlya hypogyna and Thraustotheca clavata identify the ancestral oomycete secretome and reveal gene acquisitions by horizontal gene transfer.</title>
        <authorList>
            <person name="Misner I."/>
            <person name="Blouin N."/>
            <person name="Leonard G."/>
            <person name="Richards T.A."/>
            <person name="Lane C.E."/>
        </authorList>
    </citation>
    <scope>NUCLEOTIDE SEQUENCE [LARGE SCALE GENOMIC DNA]</scope>
    <source>
        <strain evidence="1 2">ATCC 34112</strain>
    </source>
</reference>
<name>A0A1W0A4Y8_9STRA</name>
<proteinExistence type="predicted"/>
<dbReference type="AlphaFoldDB" id="A0A1W0A4Y8"/>
<evidence type="ECO:0000313" key="1">
    <source>
        <dbReference type="EMBL" id="OQS05298.1"/>
    </source>
</evidence>
<protein>
    <submittedName>
        <fullName evidence="1">Uncharacterized protein</fullName>
    </submittedName>
</protein>
<sequence>MLTFEYSKLIQTLVVHKLNCKPNYILTDCNGLRCLLQKDALYTQQMQLPNSNISISQKPTQKSCKRHNEWIMLRSKDILMYFAIITGAELKDALYKLLYMHTYNVW</sequence>